<comment type="caution">
    <text evidence="3">The sequence shown here is derived from an EMBL/GenBank/DDBJ whole genome shotgun (WGS) entry which is preliminary data.</text>
</comment>
<dbReference type="NCBIfam" id="TIGR00756">
    <property type="entry name" value="PPR"/>
    <property type="match status" value="1"/>
</dbReference>
<evidence type="ECO:0000313" key="3">
    <source>
        <dbReference type="EMBL" id="KAH7351579.1"/>
    </source>
</evidence>
<dbReference type="InterPro" id="IPR011990">
    <property type="entry name" value="TPR-like_helical_dom_sf"/>
</dbReference>
<dbReference type="InterPro" id="IPR046960">
    <property type="entry name" value="PPR_At4g14850-like_plant"/>
</dbReference>
<dbReference type="EMBL" id="CM035424">
    <property type="protein sequence ID" value="KAH7351579.1"/>
    <property type="molecule type" value="Genomic_DNA"/>
</dbReference>
<dbReference type="Pfam" id="PF13041">
    <property type="entry name" value="PPR_2"/>
    <property type="match status" value="1"/>
</dbReference>
<dbReference type="Gene3D" id="1.25.40.10">
    <property type="entry name" value="Tetratricopeptide repeat domain"/>
    <property type="match status" value="2"/>
</dbReference>
<evidence type="ECO:0000313" key="4">
    <source>
        <dbReference type="Proteomes" id="UP000825935"/>
    </source>
</evidence>
<dbReference type="AlphaFoldDB" id="A0A8T2SIB4"/>
<sequence>MQRNGLVHQQLLGNQLVSVLAQLGLIDDALQSYGNLSHPMPSTWRSIIRSCVQWDLPDLALTLYENSQKTETSYFIGRTFISLIKACAKPKNVKIGCLLHDHVFHTHMLIRNPFVGSSLVDMYCKCGLLSEAKQVLDGLPMKDVVTWTTMIDGYAENGHSEEAVICLAEMQQAGIHPNSATFICVLKACINAGDLSKGKALHADARKDGYASNLVVGNTLMTMYGKCAALAEAEDVFHGISDSNIVSWNVLLFMCIDKGQGESALQIYKQKQENALDDVTLIGMLQACASMGSLKICKQLHLP</sequence>
<dbReference type="GO" id="GO:0003723">
    <property type="term" value="F:RNA binding"/>
    <property type="evidence" value="ECO:0007669"/>
    <property type="project" value="InterPro"/>
</dbReference>
<keyword evidence="4" id="KW-1185">Reference proteome</keyword>
<dbReference type="Proteomes" id="UP000825935">
    <property type="component" value="Chromosome 19"/>
</dbReference>
<reference evidence="3" key="1">
    <citation type="submission" date="2021-08" db="EMBL/GenBank/DDBJ databases">
        <title>WGS assembly of Ceratopteris richardii.</title>
        <authorList>
            <person name="Marchant D.B."/>
            <person name="Chen G."/>
            <person name="Jenkins J."/>
            <person name="Shu S."/>
            <person name="Leebens-Mack J."/>
            <person name="Grimwood J."/>
            <person name="Schmutz J."/>
            <person name="Soltis P."/>
            <person name="Soltis D."/>
            <person name="Chen Z.-H."/>
        </authorList>
    </citation>
    <scope>NUCLEOTIDE SEQUENCE</scope>
    <source>
        <strain evidence="3">Whitten #5841</strain>
        <tissue evidence="3">Leaf</tissue>
    </source>
</reference>
<evidence type="ECO:0000256" key="1">
    <source>
        <dbReference type="ARBA" id="ARBA00022737"/>
    </source>
</evidence>
<keyword evidence="1" id="KW-0677">Repeat</keyword>
<feature type="repeat" description="PPR" evidence="2">
    <location>
        <begin position="143"/>
        <end position="177"/>
    </location>
</feature>
<proteinExistence type="predicted"/>
<accession>A0A8T2SIB4</accession>
<dbReference type="PROSITE" id="PS51375">
    <property type="entry name" value="PPR"/>
    <property type="match status" value="1"/>
</dbReference>
<dbReference type="PANTHER" id="PTHR24015">
    <property type="entry name" value="OS07G0578800 PROTEIN-RELATED"/>
    <property type="match status" value="1"/>
</dbReference>
<organism evidence="3 4">
    <name type="scientific">Ceratopteris richardii</name>
    <name type="common">Triangle waterfern</name>
    <dbReference type="NCBI Taxonomy" id="49495"/>
    <lineage>
        <taxon>Eukaryota</taxon>
        <taxon>Viridiplantae</taxon>
        <taxon>Streptophyta</taxon>
        <taxon>Embryophyta</taxon>
        <taxon>Tracheophyta</taxon>
        <taxon>Polypodiopsida</taxon>
        <taxon>Polypodiidae</taxon>
        <taxon>Polypodiales</taxon>
        <taxon>Pteridineae</taxon>
        <taxon>Pteridaceae</taxon>
        <taxon>Parkerioideae</taxon>
        <taxon>Ceratopteris</taxon>
    </lineage>
</organism>
<dbReference type="OrthoDB" id="9990610at2759"/>
<dbReference type="InterPro" id="IPR002885">
    <property type="entry name" value="PPR_rpt"/>
</dbReference>
<dbReference type="FunFam" id="1.25.40.10:FF:000344">
    <property type="entry name" value="Pentatricopeptide repeat-containing protein"/>
    <property type="match status" value="1"/>
</dbReference>
<protein>
    <recommendedName>
        <fullName evidence="5">Pentatricopeptide repeat-containing protein</fullName>
    </recommendedName>
</protein>
<evidence type="ECO:0000256" key="2">
    <source>
        <dbReference type="PROSITE-ProRule" id="PRU00708"/>
    </source>
</evidence>
<gene>
    <name evidence="3" type="ORF">KP509_19G003900</name>
</gene>
<dbReference type="OMA" id="CANMFDI"/>
<dbReference type="Pfam" id="PF01535">
    <property type="entry name" value="PPR"/>
    <property type="match status" value="3"/>
</dbReference>
<name>A0A8T2SIB4_CERRI</name>
<evidence type="ECO:0008006" key="5">
    <source>
        <dbReference type="Google" id="ProtNLM"/>
    </source>
</evidence>
<dbReference type="GO" id="GO:0009451">
    <property type="term" value="P:RNA modification"/>
    <property type="evidence" value="ECO:0007669"/>
    <property type="project" value="InterPro"/>
</dbReference>